<dbReference type="GO" id="GO:0005737">
    <property type="term" value="C:cytoplasm"/>
    <property type="evidence" value="ECO:0007669"/>
    <property type="project" value="TreeGrafter"/>
</dbReference>
<evidence type="ECO:0000259" key="3">
    <source>
        <dbReference type="Pfam" id="PF01266"/>
    </source>
</evidence>
<name>Q11AF1_CHESB</name>
<gene>
    <name evidence="4" type="ordered locus">Meso_4605</name>
</gene>
<feature type="domain" description="FAD dependent oxidoreductase" evidence="3">
    <location>
        <begin position="20"/>
        <end position="413"/>
    </location>
</feature>
<comment type="similarity">
    <text evidence="1">Belongs to the DadA oxidoreductase family.</text>
</comment>
<accession>Q11AF1</accession>
<dbReference type="InterPro" id="IPR006076">
    <property type="entry name" value="FAD-dep_OxRdtase"/>
</dbReference>
<protein>
    <submittedName>
        <fullName evidence="4">FAD dependent oxidoreductase</fullName>
    </submittedName>
</protein>
<reference evidence="4" key="1">
    <citation type="submission" date="2006-06" db="EMBL/GenBank/DDBJ databases">
        <title>Complete sequence of 3 of Chelativorans sp. BNC1.</title>
        <authorList>
            <consortium name="US DOE Joint Genome Institute"/>
            <person name="Copeland A."/>
            <person name="Lucas S."/>
            <person name="Lapidus A."/>
            <person name="Barry K."/>
            <person name="Detter J.C."/>
            <person name="Glavina del Rio T."/>
            <person name="Hammon N."/>
            <person name="Israni S."/>
            <person name="Dalin E."/>
            <person name="Tice H."/>
            <person name="Pitluck S."/>
            <person name="Chertkov O."/>
            <person name="Brettin T."/>
            <person name="Bruce D."/>
            <person name="Han C."/>
            <person name="Tapia R."/>
            <person name="Gilna P."/>
            <person name="Schmutz J."/>
            <person name="Larimer F."/>
            <person name="Land M."/>
            <person name="Hauser L."/>
            <person name="Kyrpides N."/>
            <person name="Mikhailova N."/>
            <person name="Richardson P."/>
        </authorList>
    </citation>
    <scope>NUCLEOTIDE SEQUENCE</scope>
    <source>
        <strain evidence="4">BNC1</strain>
        <plasmid evidence="4">3</plasmid>
    </source>
</reference>
<keyword evidence="4" id="KW-0614">Plasmid</keyword>
<dbReference type="InterPro" id="IPR036188">
    <property type="entry name" value="FAD/NAD-bd_sf"/>
</dbReference>
<dbReference type="HOGENOM" id="CLU_007884_4_3_5"/>
<sequence>MPGPYVTPVHGDADLPEQVDVVVIGGGIIGTSTTLELAERGLRVALCEKGGIGREQSSRNWGWVRISRRDPREVPLMAEALRLWPELNERTGRETGFHRAGIIFTCATDRQYAQHEKWNELLAPYQLDSRMVSGKEFRDLLPGSTLDLKGALYTASDGRAEPQLAAPAIAEAARDRGAHVLIECAVRGIETSAGAVSGVVTERGNIACKAVVLAGGAWSNLFAGNAGVDFPQLKVLNSVLRTKPIDGGPEQTIWHDDFAISKRRDGGHTIASGHENITRIEPKSFKYAFKFLPALCMEWRSLNLRFDLSFLDEARIPTRWSLDEASPFEYHRVLDPAPSKRLADSALCAAQRAFPVLAKAEIAQRWGGYIDVTPDAVPVISPVEKVPGFFLASGFSGHGFGIGPAAGKLMADLVTGHTPIVDPKAFRFSRFSDGSKIELITGGF</sequence>
<evidence type="ECO:0000256" key="1">
    <source>
        <dbReference type="ARBA" id="ARBA00009410"/>
    </source>
</evidence>
<dbReference type="Gene3D" id="3.50.50.60">
    <property type="entry name" value="FAD/NAD(P)-binding domain"/>
    <property type="match status" value="3"/>
</dbReference>
<dbReference type="AlphaFoldDB" id="Q11AF1"/>
<dbReference type="OrthoDB" id="9787190at2"/>
<geneLocation type="plasmid" evidence="4">
    <name>3</name>
</geneLocation>
<dbReference type="Pfam" id="PF01266">
    <property type="entry name" value="DAO"/>
    <property type="match status" value="1"/>
</dbReference>
<dbReference type="PANTHER" id="PTHR13847:SF280">
    <property type="entry name" value="D-AMINO ACID DEHYDROGENASE"/>
    <property type="match status" value="1"/>
</dbReference>
<evidence type="ECO:0000313" key="4">
    <source>
        <dbReference type="EMBL" id="ABG65624.1"/>
    </source>
</evidence>
<dbReference type="EMBL" id="CP000392">
    <property type="protein sequence ID" value="ABG65624.1"/>
    <property type="molecule type" value="Genomic_DNA"/>
</dbReference>
<dbReference type="GO" id="GO:0055130">
    <property type="term" value="P:D-alanine catabolic process"/>
    <property type="evidence" value="ECO:0007669"/>
    <property type="project" value="TreeGrafter"/>
</dbReference>
<evidence type="ECO:0000256" key="2">
    <source>
        <dbReference type="ARBA" id="ARBA00023002"/>
    </source>
</evidence>
<keyword evidence="2" id="KW-0560">Oxidoreductase</keyword>
<organism evidence="4">
    <name type="scientific">Chelativorans sp. (strain BNC1)</name>
    <dbReference type="NCBI Taxonomy" id="266779"/>
    <lineage>
        <taxon>Bacteria</taxon>
        <taxon>Pseudomonadati</taxon>
        <taxon>Pseudomonadota</taxon>
        <taxon>Alphaproteobacteria</taxon>
        <taxon>Hyphomicrobiales</taxon>
        <taxon>Phyllobacteriaceae</taxon>
        <taxon>Chelativorans</taxon>
    </lineage>
</organism>
<dbReference type="GO" id="GO:0005886">
    <property type="term" value="C:plasma membrane"/>
    <property type="evidence" value="ECO:0007669"/>
    <property type="project" value="TreeGrafter"/>
</dbReference>
<dbReference type="PANTHER" id="PTHR13847">
    <property type="entry name" value="SARCOSINE DEHYDROGENASE-RELATED"/>
    <property type="match status" value="1"/>
</dbReference>
<dbReference type="GO" id="GO:0008718">
    <property type="term" value="F:D-amino-acid dehydrogenase activity"/>
    <property type="evidence" value="ECO:0007669"/>
    <property type="project" value="TreeGrafter"/>
</dbReference>
<dbReference type="SUPFAM" id="SSF51905">
    <property type="entry name" value="FAD/NAD(P)-binding domain"/>
    <property type="match status" value="1"/>
</dbReference>
<proteinExistence type="inferred from homology"/>
<dbReference type="KEGG" id="mes:Meso_4605"/>